<dbReference type="InterPro" id="IPR036942">
    <property type="entry name" value="Beta-barrel_TonB_sf"/>
</dbReference>
<name>A0A7X1FZE5_9SPHN</name>
<evidence type="ECO:0000256" key="8">
    <source>
        <dbReference type="ARBA" id="ARBA00023077"/>
    </source>
</evidence>
<organism evidence="12 13">
    <name type="scientific">Novosphingobium piscinae</name>
    <dbReference type="NCBI Taxonomy" id="1507448"/>
    <lineage>
        <taxon>Bacteria</taxon>
        <taxon>Pseudomonadati</taxon>
        <taxon>Pseudomonadota</taxon>
        <taxon>Alphaproteobacteria</taxon>
        <taxon>Sphingomonadales</taxon>
        <taxon>Sphingomonadaceae</taxon>
        <taxon>Novosphingobium</taxon>
    </lineage>
</organism>
<evidence type="ECO:0000256" key="9">
    <source>
        <dbReference type="ARBA" id="ARBA00023136"/>
    </source>
</evidence>
<feature type="domain" description="TonB-dependent receptor plug" evidence="11">
    <location>
        <begin position="18"/>
        <end position="88"/>
    </location>
</feature>
<evidence type="ECO:0000313" key="13">
    <source>
        <dbReference type="Proteomes" id="UP000551327"/>
    </source>
</evidence>
<dbReference type="Proteomes" id="UP000551327">
    <property type="component" value="Unassembled WGS sequence"/>
</dbReference>
<dbReference type="PANTHER" id="PTHR32552">
    <property type="entry name" value="FERRICHROME IRON RECEPTOR-RELATED"/>
    <property type="match status" value="1"/>
</dbReference>
<accession>A0A7X1FZE5</accession>
<dbReference type="GO" id="GO:0006826">
    <property type="term" value="P:iron ion transport"/>
    <property type="evidence" value="ECO:0007669"/>
    <property type="project" value="UniProtKB-KW"/>
</dbReference>
<gene>
    <name evidence="12" type="ORF">H7F53_11720</name>
</gene>
<keyword evidence="7" id="KW-0406">Ion transport</keyword>
<evidence type="ECO:0000256" key="5">
    <source>
        <dbReference type="ARBA" id="ARBA00022692"/>
    </source>
</evidence>
<evidence type="ECO:0000259" key="11">
    <source>
        <dbReference type="Pfam" id="PF07715"/>
    </source>
</evidence>
<evidence type="ECO:0000256" key="6">
    <source>
        <dbReference type="ARBA" id="ARBA00023004"/>
    </source>
</evidence>
<evidence type="ECO:0000256" key="3">
    <source>
        <dbReference type="ARBA" id="ARBA00022452"/>
    </source>
</evidence>
<dbReference type="Pfam" id="PF07715">
    <property type="entry name" value="Plug"/>
    <property type="match status" value="1"/>
</dbReference>
<dbReference type="InterPro" id="IPR039426">
    <property type="entry name" value="TonB-dep_rcpt-like"/>
</dbReference>
<sequence length="336" mass="35629">MAAAPALAQSAPAAPSLQVSGENNFTIRGVGTLAFQQTLESSVAIQQDEVNLANSILGGAVGQFYDVARVEVLSGPQGMLFGKNASAGLLNIVTNRPRIGAFEGNLQVEGVHRPTTPNNGLGLVGQATLNIPVSEDSALRLNAVNSTQDPVVKFIGSGSGDFGQEQWGLRAKYLVNLSEALSLYVIGDYNREKGIATYFDRPYSSLSPLAGARPLNDALGIVPSATNLLIAGNGQFFRDVSRGGVQATLAYVTGSGVEISNTAAWKAADREQNFDTDYTNSNGADRNYSDTRYRQFTNELRIALPASNRLTGQVGLGQLYGFNSVRQIGVNFGLDF</sequence>
<keyword evidence="4" id="KW-0410">Iron transport</keyword>
<dbReference type="GO" id="GO:0009279">
    <property type="term" value="C:cell outer membrane"/>
    <property type="evidence" value="ECO:0007669"/>
    <property type="project" value="UniProtKB-SubCell"/>
</dbReference>
<keyword evidence="9" id="KW-0472">Membrane</keyword>
<dbReference type="PANTHER" id="PTHR32552:SF81">
    <property type="entry name" value="TONB-DEPENDENT OUTER MEMBRANE RECEPTOR"/>
    <property type="match status" value="1"/>
</dbReference>
<keyword evidence="13" id="KW-1185">Reference proteome</keyword>
<dbReference type="SUPFAM" id="SSF56935">
    <property type="entry name" value="Porins"/>
    <property type="match status" value="1"/>
</dbReference>
<evidence type="ECO:0000256" key="10">
    <source>
        <dbReference type="ARBA" id="ARBA00023237"/>
    </source>
</evidence>
<dbReference type="Gene3D" id="2.40.170.20">
    <property type="entry name" value="TonB-dependent receptor, beta-barrel domain"/>
    <property type="match status" value="1"/>
</dbReference>
<evidence type="ECO:0000256" key="2">
    <source>
        <dbReference type="ARBA" id="ARBA00022448"/>
    </source>
</evidence>
<dbReference type="EMBL" id="JACLAX010000011">
    <property type="protein sequence ID" value="MBC2669813.1"/>
    <property type="molecule type" value="Genomic_DNA"/>
</dbReference>
<dbReference type="AlphaFoldDB" id="A0A7X1FZE5"/>
<proteinExistence type="predicted"/>
<evidence type="ECO:0000256" key="1">
    <source>
        <dbReference type="ARBA" id="ARBA00004571"/>
    </source>
</evidence>
<protein>
    <submittedName>
        <fullName evidence="12">TonB-dependent receptor plug domain-containing protein</fullName>
    </submittedName>
</protein>
<evidence type="ECO:0000256" key="4">
    <source>
        <dbReference type="ARBA" id="ARBA00022496"/>
    </source>
</evidence>
<evidence type="ECO:0000256" key="7">
    <source>
        <dbReference type="ARBA" id="ARBA00023065"/>
    </source>
</evidence>
<keyword evidence="12" id="KW-0675">Receptor</keyword>
<keyword evidence="5" id="KW-0812">Transmembrane</keyword>
<evidence type="ECO:0000313" key="12">
    <source>
        <dbReference type="EMBL" id="MBC2669813.1"/>
    </source>
</evidence>
<keyword evidence="2" id="KW-0813">Transport</keyword>
<dbReference type="InterPro" id="IPR012910">
    <property type="entry name" value="Plug_dom"/>
</dbReference>
<dbReference type="RefSeq" id="WP_221773710.1">
    <property type="nucleotide sequence ID" value="NZ_JACLAX010000011.1"/>
</dbReference>
<comment type="caution">
    <text evidence="12">The sequence shown here is derived from an EMBL/GenBank/DDBJ whole genome shotgun (WGS) entry which is preliminary data.</text>
</comment>
<comment type="subcellular location">
    <subcellularLocation>
        <location evidence="1">Cell outer membrane</location>
        <topology evidence="1">Multi-pass membrane protein</topology>
    </subcellularLocation>
</comment>
<reference evidence="12 13" key="1">
    <citation type="submission" date="2020-08" db="EMBL/GenBank/DDBJ databases">
        <title>The genome sequence of type strain Novosphingobium piscinae KCTC 42194.</title>
        <authorList>
            <person name="Liu Y."/>
        </authorList>
    </citation>
    <scope>NUCLEOTIDE SEQUENCE [LARGE SCALE GENOMIC DNA]</scope>
    <source>
        <strain evidence="12 13">KCTC 42194</strain>
    </source>
</reference>
<keyword evidence="10" id="KW-0998">Cell outer membrane</keyword>
<keyword evidence="6" id="KW-0408">Iron</keyword>
<keyword evidence="3" id="KW-1134">Transmembrane beta strand</keyword>
<keyword evidence="8" id="KW-0798">TonB box</keyword>